<keyword evidence="6" id="KW-1185">Reference proteome</keyword>
<dbReference type="Gene3D" id="2.160.10.10">
    <property type="entry name" value="Hexapeptide repeat proteins"/>
    <property type="match status" value="1"/>
</dbReference>
<dbReference type="Pfam" id="PF00132">
    <property type="entry name" value="Hexapep"/>
    <property type="match status" value="1"/>
</dbReference>
<comment type="caution">
    <text evidence="5">The sequence shown here is derived from an EMBL/GenBank/DDBJ whole genome shotgun (WGS) entry which is preliminary data.</text>
</comment>
<feature type="region of interest" description="Disordered" evidence="3">
    <location>
        <begin position="1"/>
        <end position="450"/>
    </location>
</feature>
<dbReference type="Proteomes" id="UP001138500">
    <property type="component" value="Unassembled WGS sequence"/>
</dbReference>
<dbReference type="CDD" id="cd03357">
    <property type="entry name" value="LbH_MAT_GAT"/>
    <property type="match status" value="1"/>
</dbReference>
<feature type="compositionally biased region" description="Pro residues" evidence="3">
    <location>
        <begin position="404"/>
        <end position="416"/>
    </location>
</feature>
<feature type="compositionally biased region" description="Polar residues" evidence="3">
    <location>
        <begin position="297"/>
        <end position="306"/>
    </location>
</feature>
<feature type="compositionally biased region" description="Polar residues" evidence="3">
    <location>
        <begin position="57"/>
        <end position="75"/>
    </location>
</feature>
<reference evidence="5 6" key="2">
    <citation type="journal article" date="2021" name="Curr. Genet.">
        <title>Genetic response to nitrogen starvation in the aggressive Eucalyptus foliar pathogen Teratosphaeria destructans.</title>
        <authorList>
            <person name="Havenga M."/>
            <person name="Wingfield B.D."/>
            <person name="Wingfield M.J."/>
            <person name="Dreyer L.L."/>
            <person name="Roets F."/>
            <person name="Aylward J."/>
        </authorList>
    </citation>
    <scope>NUCLEOTIDE SEQUENCE [LARGE SCALE GENOMIC DNA]</scope>
    <source>
        <strain evidence="5">CMW44962</strain>
    </source>
</reference>
<feature type="compositionally biased region" description="Polar residues" evidence="3">
    <location>
        <begin position="206"/>
        <end position="217"/>
    </location>
</feature>
<protein>
    <submittedName>
        <fullName evidence="5">Hexapeptide repeat of succinyl-transferase</fullName>
    </submittedName>
</protein>
<dbReference type="GO" id="GO:0016407">
    <property type="term" value="F:acetyltransferase activity"/>
    <property type="evidence" value="ECO:0007669"/>
    <property type="project" value="InterPro"/>
</dbReference>
<feature type="domain" description="Maltose/galactoside acetyltransferase" evidence="4">
    <location>
        <begin position="504"/>
        <end position="556"/>
    </location>
</feature>
<evidence type="ECO:0000256" key="2">
    <source>
        <dbReference type="ARBA" id="ARBA00022679"/>
    </source>
</evidence>
<gene>
    <name evidence="5" type="ORF">Tdes44962_MAKER09376</name>
</gene>
<feature type="compositionally biased region" description="Basic and acidic residues" evidence="3">
    <location>
        <begin position="364"/>
        <end position="375"/>
    </location>
</feature>
<dbReference type="InterPro" id="IPR001451">
    <property type="entry name" value="Hexapep"/>
</dbReference>
<dbReference type="OrthoDB" id="25818at2759"/>
<dbReference type="Pfam" id="PF12464">
    <property type="entry name" value="Mac"/>
    <property type="match status" value="1"/>
</dbReference>
<organism evidence="5 6">
    <name type="scientific">Teratosphaeria destructans</name>
    <dbReference type="NCBI Taxonomy" id="418781"/>
    <lineage>
        <taxon>Eukaryota</taxon>
        <taxon>Fungi</taxon>
        <taxon>Dikarya</taxon>
        <taxon>Ascomycota</taxon>
        <taxon>Pezizomycotina</taxon>
        <taxon>Dothideomycetes</taxon>
        <taxon>Dothideomycetidae</taxon>
        <taxon>Mycosphaerellales</taxon>
        <taxon>Teratosphaeriaceae</taxon>
        <taxon>Teratosphaeria</taxon>
    </lineage>
</organism>
<sequence length="747" mass="81144">MAASPLQGGPLPGPSMGRTDAPSSSSFTAVNGDDQRLSLFRPNDQAREPPTLPSLEKVQTSGSFRLPRSGTQYSNHGARHQDQASHASPGDKTDGRKRKRSSSVEAARDGGQTAADGRNSPARRNNMDSAIDVDPPVRPREPDHDQMSGRRRTPPPVRLGVYSRESSPVGRWDRGAPPPPARPEINARLAASLQRALGLHAESHAQPLTPSQPQAPMTPSSQTHPSAPASAHPGPVNSTQPVGSNEPHQNQQYGSDQSEYDPKKKKRNFSNPHMWQLRARRFVCRGYGPKPPGGFTKATSSRNTPVALQAKQPYEPSHGPAGYYHPNGSEENPPSGGLSYSHWAGMRPSDAEPPAPPPPPPHPADSRHPEYRGDGWQKQPPWPGHASLSHPPPPPSHYMSERLAPPPLPPPPPPPSLSSDFSMVQPPLPPFAHSQQHPQPPPLPRPSTVDHWLDRSSMIHYHPAPGIAALTPREVDSLSGSNTSSARLAAHALAVNGYLSEKDKMLLGRPFRHFVDSELLEDRQQCKSALERYNDAAKTSSHISAEERGRFFRAIVDPTVRQQYLQYRKLSDEGYTGPKGYVGQRTIVESPFTCEYGYNLHLGSDVIVQSGCYVQDACEVQVGDRTMIGPNVKFYGITASVDPTVRKGSHGPVKAGAIRIGDDCFIGGDVIIMPFRKIGNGAVVGAGSVVTKDVKENTVVAGNPAKFIRRIDPGSANADRHHDQDIQEQNEKMLSEMYEAAKNGPDR</sequence>
<dbReference type="InterPro" id="IPR011004">
    <property type="entry name" value="Trimer_LpxA-like_sf"/>
</dbReference>
<comment type="similarity">
    <text evidence="1">Belongs to the transferase hexapeptide repeat family.</text>
</comment>
<dbReference type="EMBL" id="RIBY02001634">
    <property type="protein sequence ID" value="KAH9828362.1"/>
    <property type="molecule type" value="Genomic_DNA"/>
</dbReference>
<dbReference type="AlphaFoldDB" id="A0A9W7STK2"/>
<evidence type="ECO:0000256" key="3">
    <source>
        <dbReference type="SAM" id="MobiDB-lite"/>
    </source>
</evidence>
<dbReference type="GO" id="GO:0008374">
    <property type="term" value="F:O-acyltransferase activity"/>
    <property type="evidence" value="ECO:0007669"/>
    <property type="project" value="TreeGrafter"/>
</dbReference>
<evidence type="ECO:0000313" key="5">
    <source>
        <dbReference type="EMBL" id="KAH9828362.1"/>
    </source>
</evidence>
<dbReference type="InterPro" id="IPR024688">
    <property type="entry name" value="Mac_dom"/>
</dbReference>
<feature type="compositionally biased region" description="Low complexity" evidence="3">
    <location>
        <begin position="218"/>
        <end position="233"/>
    </location>
</feature>
<dbReference type="PANTHER" id="PTHR23416">
    <property type="entry name" value="SIALIC ACID SYNTHASE-RELATED"/>
    <property type="match status" value="1"/>
</dbReference>
<dbReference type="PANTHER" id="PTHR23416:SF76">
    <property type="entry name" value="ZN(II)2CYS6 TRANSCRIPTION FACTOR (EUROFUNG)"/>
    <property type="match status" value="1"/>
</dbReference>
<feature type="compositionally biased region" description="Basic and acidic residues" evidence="3">
    <location>
        <begin position="135"/>
        <end position="148"/>
    </location>
</feature>
<name>A0A9W7STK2_9PEZI</name>
<accession>A0A9W7STK2</accession>
<dbReference type="InterPro" id="IPR051159">
    <property type="entry name" value="Hexapeptide_acetyltransf"/>
</dbReference>
<evidence type="ECO:0000313" key="6">
    <source>
        <dbReference type="Proteomes" id="UP001138500"/>
    </source>
</evidence>
<reference evidence="5 6" key="1">
    <citation type="journal article" date="2018" name="IMA Fungus">
        <title>IMA Genome-F 10: Nine draft genome sequences of Claviceps purpurea s.lat., including C. arundinis, C. humidiphila, and C. cf. spartinae, pseudomolecules for the pitch canker pathogen Fusarium circinatum, draft genome of Davidsoniella eucalypti, Grosmannia galeiformis, Quambalaria eucalypti, and Teratosphaeria destructans.</title>
        <authorList>
            <person name="Wingfield B.D."/>
            <person name="Liu M."/>
            <person name="Nguyen H.D."/>
            <person name="Lane F.A."/>
            <person name="Morgan S.W."/>
            <person name="De Vos L."/>
            <person name="Wilken P.M."/>
            <person name="Duong T.A."/>
            <person name="Aylward J."/>
            <person name="Coetzee M.P."/>
            <person name="Dadej K."/>
            <person name="De Beer Z.W."/>
            <person name="Findlay W."/>
            <person name="Havenga M."/>
            <person name="Kolarik M."/>
            <person name="Menzies J.G."/>
            <person name="Naidoo K."/>
            <person name="Pochopski O."/>
            <person name="Shoukouhi P."/>
            <person name="Santana Q.C."/>
            <person name="Seifert K.A."/>
            <person name="Soal N."/>
            <person name="Steenkamp E.T."/>
            <person name="Tatham C.T."/>
            <person name="van der Nest M.A."/>
            <person name="Wingfield M.J."/>
        </authorList>
    </citation>
    <scope>NUCLEOTIDE SEQUENCE [LARGE SCALE GENOMIC DNA]</scope>
    <source>
        <strain evidence="5">CMW44962</strain>
    </source>
</reference>
<keyword evidence="2" id="KW-0808">Transferase</keyword>
<feature type="compositionally biased region" description="Basic and acidic residues" evidence="3">
    <location>
        <begin position="79"/>
        <end position="94"/>
    </location>
</feature>
<evidence type="ECO:0000259" key="4">
    <source>
        <dbReference type="Pfam" id="PF12464"/>
    </source>
</evidence>
<dbReference type="SUPFAM" id="SSF51161">
    <property type="entry name" value="Trimeric LpxA-like enzymes"/>
    <property type="match status" value="1"/>
</dbReference>
<evidence type="ECO:0000256" key="1">
    <source>
        <dbReference type="ARBA" id="ARBA00007274"/>
    </source>
</evidence>
<feature type="compositionally biased region" description="Low complexity" evidence="3">
    <location>
        <begin position="1"/>
        <end position="17"/>
    </location>
</feature>
<feature type="compositionally biased region" description="Pro residues" evidence="3">
    <location>
        <begin position="351"/>
        <end position="363"/>
    </location>
</feature>
<feature type="compositionally biased region" description="Polar residues" evidence="3">
    <location>
        <begin position="236"/>
        <end position="257"/>
    </location>
</feature>
<proteinExistence type="inferred from homology"/>